<evidence type="ECO:0000313" key="1">
    <source>
        <dbReference type="EMBL" id="PZF82456.1"/>
    </source>
</evidence>
<dbReference type="Proteomes" id="UP000248764">
    <property type="component" value="Unassembled WGS sequence"/>
</dbReference>
<comment type="caution">
    <text evidence="1">The sequence shown here is derived from an EMBL/GenBank/DDBJ whole genome shotgun (WGS) entry which is preliminary data.</text>
</comment>
<dbReference type="AlphaFoldDB" id="A0A2W2C9G6"/>
<organism evidence="1 2">
    <name type="scientific">Jiangella anatolica</name>
    <dbReference type="NCBI Taxonomy" id="2670374"/>
    <lineage>
        <taxon>Bacteria</taxon>
        <taxon>Bacillati</taxon>
        <taxon>Actinomycetota</taxon>
        <taxon>Actinomycetes</taxon>
        <taxon>Jiangellales</taxon>
        <taxon>Jiangellaceae</taxon>
        <taxon>Jiangella</taxon>
    </lineage>
</organism>
<accession>A0A2W2C9G6</accession>
<keyword evidence="2" id="KW-1185">Reference proteome</keyword>
<reference evidence="1 2" key="1">
    <citation type="submission" date="2018-01" db="EMBL/GenBank/DDBJ databases">
        <title>Draft genome sequence of Jiangella sp. GTF31.</title>
        <authorList>
            <person name="Sahin N."/>
            <person name="Ay H."/>
            <person name="Saygin H."/>
        </authorList>
    </citation>
    <scope>NUCLEOTIDE SEQUENCE [LARGE SCALE GENOMIC DNA]</scope>
    <source>
        <strain evidence="1 2">GTF31</strain>
    </source>
</reference>
<name>A0A2W2C9G6_9ACTN</name>
<protein>
    <submittedName>
        <fullName evidence="1">Uncharacterized protein</fullName>
    </submittedName>
</protein>
<sequence>MLATGDGPDGDVVATTSRLLLRGGSVAWTSVETASWDGEAEVLVVTEVPDARGRRTRHRVALSSPRRLVDVVREQVTQSVVISRHITVDGRRGVRVTGRRTPSDELAWTVQVDSGIDLADPATKARVDAAVALVRNEVE</sequence>
<dbReference type="EMBL" id="POTW01000038">
    <property type="protein sequence ID" value="PZF82456.1"/>
    <property type="molecule type" value="Genomic_DNA"/>
</dbReference>
<evidence type="ECO:0000313" key="2">
    <source>
        <dbReference type="Proteomes" id="UP000248764"/>
    </source>
</evidence>
<gene>
    <name evidence="1" type="ORF">C1I92_16650</name>
</gene>
<proteinExistence type="predicted"/>